<evidence type="ECO:0000313" key="3">
    <source>
        <dbReference type="Proteomes" id="UP000737018"/>
    </source>
</evidence>
<protein>
    <submittedName>
        <fullName evidence="2">Uncharacterized protein</fullName>
    </submittedName>
</protein>
<name>A0A8J4RL91_9ROSI</name>
<keyword evidence="3" id="KW-1185">Reference proteome</keyword>
<sequence>MLLTILRHHLIKMYHIKNQLQNGPVFPGTDRFKIFGKLELYQHHLYMRYLPSPFFGKDWEEALSQSHAVATGFSHQIEITFEIRNPGMKVTTCGARLVYEQDIEALIPNFIRSNQDIEDARQTKAECSSSIISITDGDVNRAVPCGEADQLLLSDFFRKTILRLQGLEQKGDGGRGEGKYLFPATSLSPKTTLQ</sequence>
<dbReference type="EMBL" id="JRKL02000935">
    <property type="protein sequence ID" value="KAF3967189.1"/>
    <property type="molecule type" value="Genomic_DNA"/>
</dbReference>
<evidence type="ECO:0000256" key="1">
    <source>
        <dbReference type="SAM" id="MobiDB-lite"/>
    </source>
</evidence>
<dbReference type="AlphaFoldDB" id="A0A8J4RL91"/>
<gene>
    <name evidence="2" type="ORF">CMV_008784</name>
</gene>
<feature type="region of interest" description="Disordered" evidence="1">
    <location>
        <begin position="175"/>
        <end position="194"/>
    </location>
</feature>
<feature type="compositionally biased region" description="Polar residues" evidence="1">
    <location>
        <begin position="185"/>
        <end position="194"/>
    </location>
</feature>
<proteinExistence type="predicted"/>
<dbReference type="Proteomes" id="UP000737018">
    <property type="component" value="Unassembled WGS sequence"/>
</dbReference>
<comment type="caution">
    <text evidence="2">The sequence shown here is derived from an EMBL/GenBank/DDBJ whole genome shotgun (WGS) entry which is preliminary data.</text>
</comment>
<reference evidence="2" key="1">
    <citation type="submission" date="2020-03" db="EMBL/GenBank/DDBJ databases">
        <title>Castanea mollissima Vanexum genome sequencing.</title>
        <authorList>
            <person name="Staton M."/>
        </authorList>
    </citation>
    <scope>NUCLEOTIDE SEQUENCE</scope>
    <source>
        <tissue evidence="2">Leaf</tissue>
    </source>
</reference>
<organism evidence="2 3">
    <name type="scientific">Castanea mollissima</name>
    <name type="common">Chinese chestnut</name>
    <dbReference type="NCBI Taxonomy" id="60419"/>
    <lineage>
        <taxon>Eukaryota</taxon>
        <taxon>Viridiplantae</taxon>
        <taxon>Streptophyta</taxon>
        <taxon>Embryophyta</taxon>
        <taxon>Tracheophyta</taxon>
        <taxon>Spermatophyta</taxon>
        <taxon>Magnoliopsida</taxon>
        <taxon>eudicotyledons</taxon>
        <taxon>Gunneridae</taxon>
        <taxon>Pentapetalae</taxon>
        <taxon>rosids</taxon>
        <taxon>fabids</taxon>
        <taxon>Fagales</taxon>
        <taxon>Fagaceae</taxon>
        <taxon>Castanea</taxon>
    </lineage>
</organism>
<evidence type="ECO:0000313" key="2">
    <source>
        <dbReference type="EMBL" id="KAF3967189.1"/>
    </source>
</evidence>
<accession>A0A8J4RL91</accession>